<feature type="transmembrane region" description="Helical" evidence="6">
    <location>
        <begin position="345"/>
        <end position="367"/>
    </location>
</feature>
<evidence type="ECO:0000259" key="7">
    <source>
        <dbReference type="PROSITE" id="PS50801"/>
    </source>
</evidence>
<dbReference type="InterPro" id="IPR002645">
    <property type="entry name" value="STAS_dom"/>
</dbReference>
<feature type="domain" description="STAS" evidence="7">
    <location>
        <begin position="493"/>
        <end position="614"/>
    </location>
</feature>
<comment type="subcellular location">
    <subcellularLocation>
        <location evidence="1">Membrane</location>
        <topology evidence="1">Multi-pass membrane protein</topology>
    </subcellularLocation>
</comment>
<evidence type="ECO:0000313" key="8">
    <source>
        <dbReference type="EMBL" id="KAH9316513.1"/>
    </source>
</evidence>
<dbReference type="OMA" id="FMSFKNT"/>
<dbReference type="AlphaFoldDB" id="A0AA38G7J8"/>
<dbReference type="Gene3D" id="3.30.750.24">
    <property type="entry name" value="STAS domain"/>
    <property type="match status" value="1"/>
</dbReference>
<evidence type="ECO:0000256" key="6">
    <source>
        <dbReference type="SAM" id="Phobius"/>
    </source>
</evidence>
<feature type="transmembrane region" description="Helical" evidence="6">
    <location>
        <begin position="172"/>
        <end position="191"/>
    </location>
</feature>
<organism evidence="8 9">
    <name type="scientific">Taxus chinensis</name>
    <name type="common">Chinese yew</name>
    <name type="synonym">Taxus wallichiana var. chinensis</name>
    <dbReference type="NCBI Taxonomy" id="29808"/>
    <lineage>
        <taxon>Eukaryota</taxon>
        <taxon>Viridiplantae</taxon>
        <taxon>Streptophyta</taxon>
        <taxon>Embryophyta</taxon>
        <taxon>Tracheophyta</taxon>
        <taxon>Spermatophyta</taxon>
        <taxon>Pinopsida</taxon>
        <taxon>Pinidae</taxon>
        <taxon>Conifers II</taxon>
        <taxon>Cupressales</taxon>
        <taxon>Taxaceae</taxon>
        <taxon>Taxus</taxon>
    </lineage>
</organism>
<accession>A0AA38G7J8</accession>
<dbReference type="Proteomes" id="UP000824469">
    <property type="component" value="Unassembled WGS sequence"/>
</dbReference>
<feature type="transmembrane region" description="Helical" evidence="6">
    <location>
        <begin position="251"/>
        <end position="271"/>
    </location>
</feature>
<feature type="transmembrane region" description="Helical" evidence="6">
    <location>
        <begin position="142"/>
        <end position="166"/>
    </location>
</feature>
<dbReference type="FunFam" id="3.30.750.24:FF:000002">
    <property type="entry name" value="Sulfate transporter 31"/>
    <property type="match status" value="1"/>
</dbReference>
<dbReference type="Pfam" id="PF00916">
    <property type="entry name" value="Sulfate_transp"/>
    <property type="match status" value="1"/>
</dbReference>
<keyword evidence="3 6" id="KW-0812">Transmembrane</keyword>
<feature type="transmembrane region" description="Helical" evidence="6">
    <location>
        <begin position="435"/>
        <end position="465"/>
    </location>
</feature>
<dbReference type="SUPFAM" id="SSF52091">
    <property type="entry name" value="SpoIIaa-like"/>
    <property type="match status" value="1"/>
</dbReference>
<comment type="caution">
    <text evidence="8">The sequence shown here is derived from an EMBL/GenBank/DDBJ whole genome shotgun (WGS) entry which is preliminary data.</text>
</comment>
<dbReference type="CDD" id="cd07042">
    <property type="entry name" value="STAS_SulP_like_sulfate_transporter"/>
    <property type="match status" value="1"/>
</dbReference>
<reference evidence="8 9" key="1">
    <citation type="journal article" date="2021" name="Nat. Plants">
        <title>The Taxus genome provides insights into paclitaxel biosynthesis.</title>
        <authorList>
            <person name="Xiong X."/>
            <person name="Gou J."/>
            <person name="Liao Q."/>
            <person name="Li Y."/>
            <person name="Zhou Q."/>
            <person name="Bi G."/>
            <person name="Li C."/>
            <person name="Du R."/>
            <person name="Wang X."/>
            <person name="Sun T."/>
            <person name="Guo L."/>
            <person name="Liang H."/>
            <person name="Lu P."/>
            <person name="Wu Y."/>
            <person name="Zhang Z."/>
            <person name="Ro D.K."/>
            <person name="Shang Y."/>
            <person name="Huang S."/>
            <person name="Yan J."/>
        </authorList>
    </citation>
    <scope>NUCLEOTIDE SEQUENCE [LARGE SCALE GENOMIC DNA]</scope>
    <source>
        <strain evidence="8">Ta-2019</strain>
    </source>
</reference>
<evidence type="ECO:0000256" key="4">
    <source>
        <dbReference type="ARBA" id="ARBA00022989"/>
    </source>
</evidence>
<dbReference type="InterPro" id="IPR011547">
    <property type="entry name" value="SLC26A/SulP_dom"/>
</dbReference>
<keyword evidence="4 6" id="KW-1133">Transmembrane helix</keyword>
<evidence type="ECO:0000256" key="5">
    <source>
        <dbReference type="ARBA" id="ARBA00023136"/>
    </source>
</evidence>
<dbReference type="PANTHER" id="PTHR11814">
    <property type="entry name" value="SULFATE TRANSPORTER"/>
    <property type="match status" value="1"/>
</dbReference>
<dbReference type="EMBL" id="JAHRHJ020000005">
    <property type="protein sequence ID" value="KAH9316513.1"/>
    <property type="molecule type" value="Genomic_DNA"/>
</dbReference>
<keyword evidence="2" id="KW-0813">Transport</keyword>
<dbReference type="PROSITE" id="PS50801">
    <property type="entry name" value="STAS"/>
    <property type="match status" value="1"/>
</dbReference>
<dbReference type="Pfam" id="PF01740">
    <property type="entry name" value="STAS"/>
    <property type="match status" value="1"/>
</dbReference>
<evidence type="ECO:0000256" key="1">
    <source>
        <dbReference type="ARBA" id="ARBA00004141"/>
    </source>
</evidence>
<dbReference type="GO" id="GO:0016020">
    <property type="term" value="C:membrane"/>
    <property type="evidence" value="ECO:0007669"/>
    <property type="project" value="UniProtKB-SubCell"/>
</dbReference>
<protein>
    <recommendedName>
        <fullName evidence="7">STAS domain-containing protein</fullName>
    </recommendedName>
</protein>
<evidence type="ECO:0000256" key="3">
    <source>
        <dbReference type="ARBA" id="ARBA00022692"/>
    </source>
</evidence>
<sequence length="637" mass="70537">MNTTNVSGHVNGLSDIVQNDLEMSSLHKVSVRPPESMMHSIKDSVKETFFPDDPFKQFKNQPRKRKLLLGVRYIFPILEWAPRYSFKFFRSDLIADSSFVPPLVYAILGSSRDIAIGGVAITSLILASALEKEVSHTQNPELYLHLALSATFLAGIFQAIMGIFRLGFIIDFLSHATLIGFMAGAAVVVSLQQLKGFLGLKEFTKKTDIVSVMRSVWKQTDKWKWETIVIGIAFLCFLLITRHISKKKPKLFWISAAAPLTTIIIGTLLVLSTHLEKHGVQIIGNLKSGLNPVTVNDLVLNGKHLKAIIKIGLIISIITITEGVAIGRTFALIKKYHIDGNKEMIAMGMMNMIGPCFSCYMTTGIFSRTAVNFNAGCKTAVSNIVMSIAVMLTLLFLTSLFHYTPLVALSSIITSAMLGLIDIQGAHHLWKVDKVDFLVAMAAFVGVVFGNIEIGLAVAVTISVLRVILHVSRPHTAVLGNIPNTTIYRNTEQYPDAKRVPGILILRIDGPIYFSNSSYLRERIMRWIDDEEERKDNGNTSQYVILDMAPVTTIDTSGIKMLEELKRTVEIKGLQLVLSNPGSDLMEKLQKARLIEILGENWIFLTISEAVKVCCSLLNSRKLNGEMNIDNDDQGGG</sequence>
<dbReference type="InterPro" id="IPR001902">
    <property type="entry name" value="SLC26A/SulP_fam"/>
</dbReference>
<keyword evidence="9" id="KW-1185">Reference proteome</keyword>
<proteinExistence type="predicted"/>
<dbReference type="GO" id="GO:0055085">
    <property type="term" value="P:transmembrane transport"/>
    <property type="evidence" value="ECO:0007669"/>
    <property type="project" value="InterPro"/>
</dbReference>
<feature type="transmembrane region" description="Helical" evidence="6">
    <location>
        <begin position="379"/>
        <end position="397"/>
    </location>
</feature>
<dbReference type="InterPro" id="IPR036513">
    <property type="entry name" value="STAS_dom_sf"/>
</dbReference>
<evidence type="ECO:0000313" key="9">
    <source>
        <dbReference type="Proteomes" id="UP000824469"/>
    </source>
</evidence>
<name>A0AA38G7J8_TAXCH</name>
<feature type="transmembrane region" description="Helical" evidence="6">
    <location>
        <begin position="223"/>
        <end position="245"/>
    </location>
</feature>
<evidence type="ECO:0000256" key="2">
    <source>
        <dbReference type="ARBA" id="ARBA00022448"/>
    </source>
</evidence>
<feature type="transmembrane region" description="Helical" evidence="6">
    <location>
        <begin position="311"/>
        <end position="333"/>
    </location>
</feature>
<gene>
    <name evidence="8" type="ORF">KI387_025140</name>
</gene>
<dbReference type="NCBIfam" id="TIGR00815">
    <property type="entry name" value="sulP"/>
    <property type="match status" value="1"/>
</dbReference>
<keyword evidence="5 6" id="KW-0472">Membrane</keyword>